<organism evidence="2 3">
    <name type="scientific">Noviherbaspirillum aridicola</name>
    <dbReference type="NCBI Taxonomy" id="2849687"/>
    <lineage>
        <taxon>Bacteria</taxon>
        <taxon>Pseudomonadati</taxon>
        <taxon>Pseudomonadota</taxon>
        <taxon>Betaproteobacteria</taxon>
        <taxon>Burkholderiales</taxon>
        <taxon>Oxalobacteraceae</taxon>
        <taxon>Noviherbaspirillum</taxon>
    </lineage>
</organism>
<dbReference type="RefSeq" id="WP_220809509.1">
    <property type="nucleotide sequence ID" value="NZ_BPMK01000014.1"/>
</dbReference>
<feature type="domain" description="MOSC" evidence="1">
    <location>
        <begin position="32"/>
        <end position="172"/>
    </location>
</feature>
<proteinExistence type="predicted"/>
<dbReference type="InterPro" id="IPR005302">
    <property type="entry name" value="MoCF_Sase_C"/>
</dbReference>
<reference evidence="2 3" key="1">
    <citation type="journal article" date="2022" name="Int. J. Syst. Evol. Microbiol.">
        <title>Noviherbaspirillum aridicola sp. nov., isolated from an arid soil in Pakistan.</title>
        <authorList>
            <person name="Khan I.U."/>
            <person name="Saqib M."/>
            <person name="Amin A."/>
            <person name="Hussain F."/>
            <person name="Li L."/>
            <person name="Liu Y.H."/>
            <person name="Fang B.Z."/>
            <person name="Ahmed I."/>
            <person name="Li W.J."/>
        </authorList>
    </citation>
    <scope>NUCLEOTIDE SEQUENCE [LARGE SCALE GENOMIC DNA]</scope>
    <source>
        <strain evidence="2 3">NCCP-691</strain>
    </source>
</reference>
<evidence type="ECO:0000313" key="3">
    <source>
        <dbReference type="Proteomes" id="UP000887222"/>
    </source>
</evidence>
<protein>
    <recommendedName>
        <fullName evidence="1">MOSC domain-containing protein</fullName>
    </recommendedName>
</protein>
<dbReference type="PANTHER" id="PTHR30212:SF2">
    <property type="entry name" value="PROTEIN YIIM"/>
    <property type="match status" value="1"/>
</dbReference>
<name>A0ABQ4Q7R0_9BURK</name>
<sequence>MRIKSVNRAGIGELFVQQSERTRRIITGIHKQSVDGPVQVGRLGLDGDEQADLTVHGGLSKAVYAYPSEHYAFWRQHRLSVLKRDEPLAPGAMGENLTLEGLLEEDVWIGDRLRAGAVLMEVTEPRQPCFKFAAKMGFAHAVKLMLQSGHTGFYLRVLETGSLCAGDSLTLEPGPRQTALAQVNQRRWRGRQNELF</sequence>
<evidence type="ECO:0000313" key="2">
    <source>
        <dbReference type="EMBL" id="GIZ53087.1"/>
    </source>
</evidence>
<gene>
    <name evidence="2" type="ORF">NCCP691_31010</name>
</gene>
<dbReference type="PROSITE" id="PS51340">
    <property type="entry name" value="MOSC"/>
    <property type="match status" value="1"/>
</dbReference>
<dbReference type="SUPFAM" id="SSF50800">
    <property type="entry name" value="PK beta-barrel domain-like"/>
    <property type="match status" value="1"/>
</dbReference>
<dbReference type="Pfam" id="PF03473">
    <property type="entry name" value="MOSC"/>
    <property type="match status" value="1"/>
</dbReference>
<dbReference type="Proteomes" id="UP000887222">
    <property type="component" value="Unassembled WGS sequence"/>
</dbReference>
<dbReference type="PANTHER" id="PTHR30212">
    <property type="entry name" value="PROTEIN YIIM"/>
    <property type="match status" value="1"/>
</dbReference>
<dbReference type="Gene3D" id="2.40.33.20">
    <property type="entry name" value="PK beta-barrel domain-like"/>
    <property type="match status" value="1"/>
</dbReference>
<dbReference type="EMBL" id="BPMK01000014">
    <property type="protein sequence ID" value="GIZ53087.1"/>
    <property type="molecule type" value="Genomic_DNA"/>
</dbReference>
<keyword evidence="3" id="KW-1185">Reference proteome</keyword>
<dbReference type="InterPro" id="IPR052353">
    <property type="entry name" value="Benzoxazolinone_Detox_Enz"/>
</dbReference>
<evidence type="ECO:0000259" key="1">
    <source>
        <dbReference type="PROSITE" id="PS51340"/>
    </source>
</evidence>
<accession>A0ABQ4Q7R0</accession>
<dbReference type="InterPro" id="IPR011037">
    <property type="entry name" value="Pyrv_Knase-like_insert_dom_sf"/>
</dbReference>
<comment type="caution">
    <text evidence="2">The sequence shown here is derived from an EMBL/GenBank/DDBJ whole genome shotgun (WGS) entry which is preliminary data.</text>
</comment>